<evidence type="ECO:0000313" key="8">
    <source>
        <dbReference type="EnsemblMetazoa" id="GBRI029042-PA"/>
    </source>
</evidence>
<dbReference type="STRING" id="37001.A0A1A9WR37"/>
<dbReference type="Proteomes" id="UP000091820">
    <property type="component" value="Unassembled WGS sequence"/>
</dbReference>
<keyword evidence="9" id="KW-1185">Reference proteome</keyword>
<keyword evidence="5" id="KW-0966">Cell projection</keyword>
<evidence type="ECO:0000256" key="2">
    <source>
        <dbReference type="ARBA" id="ARBA00004245"/>
    </source>
</evidence>
<dbReference type="VEuPathDB" id="VectorBase:GBRI029042"/>
<evidence type="ECO:0000259" key="7">
    <source>
        <dbReference type="PROSITE" id="PS51665"/>
    </source>
</evidence>
<dbReference type="EnsemblMetazoa" id="GBRI029042-RA">
    <property type="protein sequence ID" value="GBRI029042-PA"/>
    <property type="gene ID" value="GBRI029042"/>
</dbReference>
<reference evidence="8" key="2">
    <citation type="submission" date="2020-05" db="UniProtKB">
        <authorList>
            <consortium name="EnsemblMetazoa"/>
        </authorList>
    </citation>
    <scope>IDENTIFICATION</scope>
    <source>
        <strain evidence="8">IAEA</strain>
    </source>
</reference>
<feature type="compositionally biased region" description="Polar residues" evidence="6">
    <location>
        <begin position="66"/>
        <end position="81"/>
    </location>
</feature>
<feature type="compositionally biased region" description="Low complexity" evidence="6">
    <location>
        <begin position="210"/>
        <end position="219"/>
    </location>
</feature>
<feature type="region of interest" description="Disordered" evidence="6">
    <location>
        <begin position="210"/>
        <end position="272"/>
    </location>
</feature>
<dbReference type="GO" id="GO:0005881">
    <property type="term" value="C:cytoplasmic microtubule"/>
    <property type="evidence" value="ECO:0007669"/>
    <property type="project" value="TreeGrafter"/>
</dbReference>
<evidence type="ECO:0000313" key="9">
    <source>
        <dbReference type="Proteomes" id="UP000091820"/>
    </source>
</evidence>
<dbReference type="Pfam" id="PF13864">
    <property type="entry name" value="Enkurin"/>
    <property type="match status" value="1"/>
</dbReference>
<evidence type="ECO:0000256" key="5">
    <source>
        <dbReference type="ARBA" id="ARBA00023273"/>
    </source>
</evidence>
<dbReference type="InterPro" id="IPR052102">
    <property type="entry name" value="Enkurin_domain-protein"/>
</dbReference>
<evidence type="ECO:0000256" key="6">
    <source>
        <dbReference type="SAM" id="MobiDB-lite"/>
    </source>
</evidence>
<comment type="subcellular location">
    <subcellularLocation>
        <location evidence="1">Cell projection</location>
        <location evidence="1">Cilium</location>
    </subcellularLocation>
    <subcellularLocation>
        <location evidence="2">Cytoplasm</location>
        <location evidence="2">Cytoskeleton</location>
    </subcellularLocation>
</comment>
<name>A0A1A9WR37_9MUSC</name>
<dbReference type="PANTHER" id="PTHR21490">
    <property type="entry name" value="ENKURIN-RELATED"/>
    <property type="match status" value="1"/>
</dbReference>
<sequence>MAAKTSSSSLRTLNGLFDLPKTNHRRDFLRENKLSLKELQRSTANKLMQTKHEKEKKLQQLHPKVQKQQEQRVTCGSSSRNKAALENKGNMKGEAQFEPRQQSTKRSYSFHRALAKHANYSHDNDKCCLNPASSVTCPRNGSATSVVSKIASCEKGIQTEDICDEEFLYEALRKCSSDDVKGKKKSYTNSTYAKQHRNYENDRLSQLEYNDNICNNNDNQNKDEDDQPPDDSCQRNLHKFGNVSKHMMRTQMSNSPPNGYKKKTQYSEEDDDLDEHIRSLNIEQNNATEAEELSSGRSHQTARSQVVKKKCIGGVHKFGSRDSIRLPRYLQKEKQEREEERLKEMSRDINCPLGHYALTEEERVISLNNAQKKMASLVQELNHMPMTTETLRIRNRKMQIEKELTKIEFDIRLYSKPKVYVPLPADQS</sequence>
<protein>
    <submittedName>
        <fullName evidence="8">Enkurin domain-containing protein</fullName>
    </submittedName>
</protein>
<evidence type="ECO:0000256" key="4">
    <source>
        <dbReference type="ARBA" id="ARBA00023212"/>
    </source>
</evidence>
<dbReference type="GO" id="GO:0005929">
    <property type="term" value="C:cilium"/>
    <property type="evidence" value="ECO:0007669"/>
    <property type="project" value="UniProtKB-SubCell"/>
</dbReference>
<dbReference type="PANTHER" id="PTHR21490:SF2">
    <property type="entry name" value="ENKURIN DOMAIN-CONTAINING PROTEIN 1"/>
    <property type="match status" value="1"/>
</dbReference>
<evidence type="ECO:0000256" key="3">
    <source>
        <dbReference type="ARBA" id="ARBA00022490"/>
    </source>
</evidence>
<keyword evidence="4" id="KW-0206">Cytoskeleton</keyword>
<accession>A0A1A9WR37</accession>
<evidence type="ECO:0000256" key="1">
    <source>
        <dbReference type="ARBA" id="ARBA00004138"/>
    </source>
</evidence>
<dbReference type="InterPro" id="IPR027012">
    <property type="entry name" value="Enkurin_dom"/>
</dbReference>
<reference evidence="9" key="1">
    <citation type="submission" date="2014-03" db="EMBL/GenBank/DDBJ databases">
        <authorList>
            <person name="Aksoy S."/>
            <person name="Warren W."/>
            <person name="Wilson R.K."/>
        </authorList>
    </citation>
    <scope>NUCLEOTIDE SEQUENCE [LARGE SCALE GENOMIC DNA]</scope>
    <source>
        <strain evidence="9">IAEA</strain>
    </source>
</reference>
<proteinExistence type="predicted"/>
<feature type="region of interest" description="Disordered" evidence="6">
    <location>
        <begin position="49"/>
        <end position="106"/>
    </location>
</feature>
<organism evidence="8 9">
    <name type="scientific">Glossina brevipalpis</name>
    <dbReference type="NCBI Taxonomy" id="37001"/>
    <lineage>
        <taxon>Eukaryota</taxon>
        <taxon>Metazoa</taxon>
        <taxon>Ecdysozoa</taxon>
        <taxon>Arthropoda</taxon>
        <taxon>Hexapoda</taxon>
        <taxon>Insecta</taxon>
        <taxon>Pterygota</taxon>
        <taxon>Neoptera</taxon>
        <taxon>Endopterygota</taxon>
        <taxon>Diptera</taxon>
        <taxon>Brachycera</taxon>
        <taxon>Muscomorpha</taxon>
        <taxon>Hippoboscoidea</taxon>
        <taxon>Glossinidae</taxon>
        <taxon>Glossina</taxon>
    </lineage>
</organism>
<feature type="domain" description="Enkurin" evidence="7">
    <location>
        <begin position="330"/>
        <end position="422"/>
    </location>
</feature>
<dbReference type="PROSITE" id="PS51665">
    <property type="entry name" value="ENKURIN"/>
    <property type="match status" value="1"/>
</dbReference>
<keyword evidence="3" id="KW-0963">Cytoplasm</keyword>
<dbReference type="AlphaFoldDB" id="A0A1A9WR37"/>
<feature type="compositionally biased region" description="Basic and acidic residues" evidence="6">
    <location>
        <begin position="83"/>
        <end position="97"/>
    </location>
</feature>